<dbReference type="Pfam" id="PF26200">
    <property type="entry name" value="Rcat_RNF216"/>
    <property type="match status" value="1"/>
</dbReference>
<accession>A0ABP0BL22</accession>
<proteinExistence type="predicted"/>
<dbReference type="Gene3D" id="1.20.120.1750">
    <property type="match status" value="1"/>
</dbReference>
<keyword evidence="4 7" id="KW-0863">Zinc-finger</keyword>
<dbReference type="EMBL" id="CAWUHB010000019">
    <property type="protein sequence ID" value="CAK7220309.1"/>
    <property type="molecule type" value="Genomic_DNA"/>
</dbReference>
<reference evidence="10 11" key="1">
    <citation type="submission" date="2024-01" db="EMBL/GenBank/DDBJ databases">
        <authorList>
            <person name="Allen C."/>
            <person name="Tagirdzhanova G."/>
        </authorList>
    </citation>
    <scope>NUCLEOTIDE SEQUENCE [LARGE SCALE GENOMIC DNA]</scope>
</reference>
<evidence type="ECO:0000256" key="7">
    <source>
        <dbReference type="PROSITE-ProRule" id="PRU00175"/>
    </source>
</evidence>
<evidence type="ECO:0000256" key="1">
    <source>
        <dbReference type="ARBA" id="ARBA00022679"/>
    </source>
</evidence>
<dbReference type="PROSITE" id="PS51873">
    <property type="entry name" value="TRIAD"/>
    <property type="match status" value="1"/>
</dbReference>
<evidence type="ECO:0000259" key="9">
    <source>
        <dbReference type="PROSITE" id="PS51873"/>
    </source>
</evidence>
<feature type="domain" description="RING-type" evidence="9">
    <location>
        <begin position="737"/>
        <end position="950"/>
    </location>
</feature>
<evidence type="ECO:0000313" key="10">
    <source>
        <dbReference type="EMBL" id="CAK7220309.1"/>
    </source>
</evidence>
<keyword evidence="2" id="KW-0479">Metal-binding</keyword>
<dbReference type="InterPro" id="IPR001841">
    <property type="entry name" value="Znf_RING"/>
</dbReference>
<evidence type="ECO:0000256" key="3">
    <source>
        <dbReference type="ARBA" id="ARBA00022737"/>
    </source>
</evidence>
<keyword evidence="3" id="KW-0677">Repeat</keyword>
<keyword evidence="6" id="KW-0862">Zinc</keyword>
<feature type="domain" description="RING-type" evidence="8">
    <location>
        <begin position="741"/>
        <end position="798"/>
    </location>
</feature>
<evidence type="ECO:0000256" key="5">
    <source>
        <dbReference type="ARBA" id="ARBA00022786"/>
    </source>
</evidence>
<organism evidence="10 11">
    <name type="scientific">Sporothrix curviconia</name>
    <dbReference type="NCBI Taxonomy" id="1260050"/>
    <lineage>
        <taxon>Eukaryota</taxon>
        <taxon>Fungi</taxon>
        <taxon>Dikarya</taxon>
        <taxon>Ascomycota</taxon>
        <taxon>Pezizomycotina</taxon>
        <taxon>Sordariomycetes</taxon>
        <taxon>Sordariomycetidae</taxon>
        <taxon>Ophiostomatales</taxon>
        <taxon>Ophiostomataceae</taxon>
        <taxon>Sporothrix</taxon>
    </lineage>
</organism>
<evidence type="ECO:0000256" key="2">
    <source>
        <dbReference type="ARBA" id="ARBA00022723"/>
    </source>
</evidence>
<keyword evidence="11" id="KW-1185">Reference proteome</keyword>
<dbReference type="SUPFAM" id="SSF57850">
    <property type="entry name" value="RING/U-box"/>
    <property type="match status" value="1"/>
</dbReference>
<keyword evidence="1" id="KW-0808">Transferase</keyword>
<dbReference type="Proteomes" id="UP001642405">
    <property type="component" value="Unassembled WGS sequence"/>
</dbReference>
<dbReference type="PROSITE" id="PS50089">
    <property type="entry name" value="ZF_RING_2"/>
    <property type="match status" value="1"/>
</dbReference>
<sequence length="967" mass="104343">MSNDLRQRLASLHHALASSLFHTTRRLTQKAAGASNADAKDNDKHPALADFVSHVNAAGIDGVKDEDDPAVSPFLLYTVAQRVMNAEVVQNNLQCRAISRPRQLASIVAARTPPLSDLADRYRADAAYRDLVIANLTKIIDTDVTAIAVNLVFGSLWRTVCPDRTNPARERLIEQFGRRVDEIDDPARKERLKKWLENSYNFAAEIAALIDAVPAADQFPCVFLDPTLEFKAEEDVAGDEAEPTEALSSFTRAELLEIGRSCDPRILRRLGRVLTRLTYVATEADLPAHIRHSGVGVDGNGNASAGRKKSKTPGVPRILLALARPEHNRQFWRVLLHTVLPGTKLSQRPAALLAALSLRMGMAPLRPAADAELLACRDSWATLDIHETWNVNCLSLLLAADKDYRHRQRQAAVDAADADDASSFPGLLPAADCRLFSALVDYKLLEMNLDTTLESARVGWRPDKTRVAMGPVVTCSDCSLPRSVTMMAPGGVCGLCNSVRASEAEARKTGPMPAALHTTLSHDELVARTRANVSATDDAATPACWVECSVRSCRAQYVVYNPDALRVRPKCYYCRRDGRGMSGPLSAAASAASAKPLTTPLVECVRCLSRIIWPEEYRPTGSCGGDGGVDPNTYTCPACASGSIETVVAEPTTARALAAENGTAWLLRNTGGKIAKPLSGHSVFNLASTAGIEGFADAVEVLPGSTPPALRLTDKKVHNADDVVAELRRWIASRRAGTETCSLCFSTVSASRGGGLRRACFRRGCHQRICLACARAWYGLNGRGRIINIAALSCPFCRRQPAASALGGSNAPGLDVLANLRKAMQEAGTWIYAWCFDCGEAKPFIERQCARGAPPEVQRWQCAECQEAAAAAAVRVAVGLALTTGMRAAPQRVRPCPGCGVETWKAAGCDHITCTVPGCGTHWCFGCGKAVSEAAIYKHMDDEHGTWGMVYHPPVSSDDETDDEDLY</sequence>
<evidence type="ECO:0000259" key="8">
    <source>
        <dbReference type="PROSITE" id="PS50089"/>
    </source>
</evidence>
<protein>
    <recommendedName>
        <fullName evidence="12">RING-type domain-containing protein</fullName>
    </recommendedName>
</protein>
<comment type="caution">
    <text evidence="10">The sequence shown here is derived from an EMBL/GenBank/DDBJ whole genome shotgun (WGS) entry which is preliminary data.</text>
</comment>
<dbReference type="InterPro" id="IPR044066">
    <property type="entry name" value="TRIAD_supradom"/>
</dbReference>
<evidence type="ECO:0000256" key="6">
    <source>
        <dbReference type="ARBA" id="ARBA00022833"/>
    </source>
</evidence>
<evidence type="ECO:0008006" key="12">
    <source>
        <dbReference type="Google" id="ProtNLM"/>
    </source>
</evidence>
<gene>
    <name evidence="10" type="ORF">SCUCBS95973_004115</name>
</gene>
<evidence type="ECO:0000313" key="11">
    <source>
        <dbReference type="Proteomes" id="UP001642405"/>
    </source>
</evidence>
<keyword evidence="5" id="KW-0833">Ubl conjugation pathway</keyword>
<name>A0ABP0BL22_9PEZI</name>
<evidence type="ECO:0000256" key="4">
    <source>
        <dbReference type="ARBA" id="ARBA00022771"/>
    </source>
</evidence>